<dbReference type="SMART" id="SM00086">
    <property type="entry name" value="PAC"/>
    <property type="match status" value="4"/>
</dbReference>
<dbReference type="Pfam" id="PF00989">
    <property type="entry name" value="PAS"/>
    <property type="match status" value="1"/>
</dbReference>
<dbReference type="Pfam" id="PF13426">
    <property type="entry name" value="PAS_9"/>
    <property type="match status" value="1"/>
</dbReference>
<evidence type="ECO:0000256" key="4">
    <source>
        <dbReference type="ARBA" id="ARBA00022679"/>
    </source>
</evidence>
<evidence type="ECO:0000256" key="1">
    <source>
        <dbReference type="ARBA" id="ARBA00000085"/>
    </source>
</evidence>
<gene>
    <name evidence="13" type="ORF">SAMN05216257_104248</name>
</gene>
<keyword evidence="9" id="KW-0812">Transmembrane</keyword>
<evidence type="ECO:0000256" key="9">
    <source>
        <dbReference type="SAM" id="Phobius"/>
    </source>
</evidence>
<dbReference type="EC" id="2.7.13.3" evidence="2"/>
<dbReference type="FunFam" id="3.30.565.10:FF:000006">
    <property type="entry name" value="Sensor histidine kinase WalK"/>
    <property type="match status" value="1"/>
</dbReference>
<dbReference type="InterPro" id="IPR000700">
    <property type="entry name" value="PAS-assoc_C"/>
</dbReference>
<dbReference type="Gene3D" id="3.40.50.2300">
    <property type="match status" value="1"/>
</dbReference>
<dbReference type="InterPro" id="IPR003594">
    <property type="entry name" value="HATPase_dom"/>
</dbReference>
<dbReference type="GO" id="GO:0009927">
    <property type="term" value="F:histidine phosphotransfer kinase activity"/>
    <property type="evidence" value="ECO:0007669"/>
    <property type="project" value="TreeGrafter"/>
</dbReference>
<dbReference type="InterPro" id="IPR003661">
    <property type="entry name" value="HisK_dim/P_dom"/>
</dbReference>
<evidence type="ECO:0000256" key="6">
    <source>
        <dbReference type="ARBA" id="ARBA00023012"/>
    </source>
</evidence>
<dbReference type="InterPro" id="IPR035965">
    <property type="entry name" value="PAS-like_dom_sf"/>
</dbReference>
<dbReference type="SUPFAM" id="SSF47384">
    <property type="entry name" value="Homodimeric domain of signal transducing histidine kinase"/>
    <property type="match status" value="1"/>
</dbReference>
<dbReference type="Pfam" id="PF02518">
    <property type="entry name" value="HATPase_c"/>
    <property type="match status" value="1"/>
</dbReference>
<dbReference type="InterPro" id="IPR013767">
    <property type="entry name" value="PAS_fold"/>
</dbReference>
<keyword evidence="7 9" id="KW-0472">Membrane</keyword>
<dbReference type="GO" id="GO:0006355">
    <property type="term" value="P:regulation of DNA-templated transcription"/>
    <property type="evidence" value="ECO:0007669"/>
    <property type="project" value="InterPro"/>
</dbReference>
<dbReference type="InterPro" id="IPR036097">
    <property type="entry name" value="HisK_dim/P_sf"/>
</dbReference>
<feature type="transmembrane region" description="Helical" evidence="9">
    <location>
        <begin position="342"/>
        <end position="362"/>
    </location>
</feature>
<dbReference type="Gene3D" id="3.30.450.20">
    <property type="entry name" value="PAS domain"/>
    <property type="match status" value="4"/>
</dbReference>
<dbReference type="GO" id="GO:0005886">
    <property type="term" value="C:plasma membrane"/>
    <property type="evidence" value="ECO:0007669"/>
    <property type="project" value="TreeGrafter"/>
</dbReference>
<dbReference type="InterPro" id="IPR005467">
    <property type="entry name" value="His_kinase_dom"/>
</dbReference>
<dbReference type="InterPro" id="IPR001610">
    <property type="entry name" value="PAC"/>
</dbReference>
<dbReference type="STRING" id="990712.SAMN05216257_104248"/>
<feature type="domain" description="Histidine kinase" evidence="10">
    <location>
        <begin position="874"/>
        <end position="1095"/>
    </location>
</feature>
<proteinExistence type="predicted"/>
<dbReference type="CDD" id="cd00082">
    <property type="entry name" value="HisKA"/>
    <property type="match status" value="1"/>
</dbReference>
<protein>
    <recommendedName>
        <fullName evidence="2">histidine kinase</fullName>
        <ecNumber evidence="2">2.7.13.3</ecNumber>
    </recommendedName>
</protein>
<dbReference type="Proteomes" id="UP000199328">
    <property type="component" value="Unassembled WGS sequence"/>
</dbReference>
<organism evidence="13 14">
    <name type="scientific">Meinhardsimonia xiamenensis</name>
    <dbReference type="NCBI Taxonomy" id="990712"/>
    <lineage>
        <taxon>Bacteria</taxon>
        <taxon>Pseudomonadati</taxon>
        <taxon>Pseudomonadota</taxon>
        <taxon>Alphaproteobacteria</taxon>
        <taxon>Rhodobacterales</taxon>
        <taxon>Paracoccaceae</taxon>
        <taxon>Meinhardsimonia</taxon>
    </lineage>
</organism>
<evidence type="ECO:0000256" key="3">
    <source>
        <dbReference type="ARBA" id="ARBA00022553"/>
    </source>
</evidence>
<name>A0A1G9ECJ0_9RHOB</name>
<dbReference type="FunFam" id="1.10.287.130:FF:000001">
    <property type="entry name" value="Two-component sensor histidine kinase"/>
    <property type="match status" value="1"/>
</dbReference>
<dbReference type="InterPro" id="IPR011006">
    <property type="entry name" value="CheY-like_superfamily"/>
</dbReference>
<dbReference type="EMBL" id="FNFV01000004">
    <property type="protein sequence ID" value="SDK73847.1"/>
    <property type="molecule type" value="Genomic_DNA"/>
</dbReference>
<dbReference type="PROSITE" id="PS50113">
    <property type="entry name" value="PAC"/>
    <property type="match status" value="2"/>
</dbReference>
<reference evidence="14" key="1">
    <citation type="submission" date="2016-10" db="EMBL/GenBank/DDBJ databases">
        <authorList>
            <person name="Varghese N."/>
            <person name="Submissions S."/>
        </authorList>
    </citation>
    <scope>NUCLEOTIDE SEQUENCE [LARGE SCALE GENOMIC DNA]</scope>
    <source>
        <strain evidence="14">CGMCC 1.10789</strain>
    </source>
</reference>
<dbReference type="InterPro" id="IPR013656">
    <property type="entry name" value="PAS_4"/>
</dbReference>
<dbReference type="SUPFAM" id="SSF52172">
    <property type="entry name" value="CheY-like"/>
    <property type="match status" value="1"/>
</dbReference>
<keyword evidence="4" id="KW-0808">Transferase</keyword>
<dbReference type="SMART" id="SM00388">
    <property type="entry name" value="HisKA"/>
    <property type="match status" value="1"/>
</dbReference>
<dbReference type="PROSITE" id="PS50109">
    <property type="entry name" value="HIS_KIN"/>
    <property type="match status" value="1"/>
</dbReference>
<dbReference type="SMART" id="SM00091">
    <property type="entry name" value="PAS"/>
    <property type="match status" value="4"/>
</dbReference>
<keyword evidence="9" id="KW-1133">Transmembrane helix</keyword>
<dbReference type="Gene3D" id="1.10.287.130">
    <property type="match status" value="1"/>
</dbReference>
<comment type="catalytic activity">
    <reaction evidence="1">
        <text>ATP + protein L-histidine = ADP + protein N-phospho-L-histidine.</text>
        <dbReference type="EC" id="2.7.13.3"/>
    </reaction>
</comment>
<dbReference type="CDD" id="cd00130">
    <property type="entry name" value="PAS"/>
    <property type="match status" value="4"/>
</dbReference>
<dbReference type="NCBIfam" id="TIGR00229">
    <property type="entry name" value="sensory_box"/>
    <property type="match status" value="4"/>
</dbReference>
<dbReference type="SUPFAM" id="SSF55785">
    <property type="entry name" value="PYP-like sensor domain (PAS domain)"/>
    <property type="match status" value="4"/>
</dbReference>
<feature type="domain" description="PAC" evidence="12">
    <location>
        <begin position="454"/>
        <end position="506"/>
    </location>
</feature>
<dbReference type="SMART" id="SM00387">
    <property type="entry name" value="HATPase_c"/>
    <property type="match status" value="1"/>
</dbReference>
<evidence type="ECO:0000313" key="14">
    <source>
        <dbReference type="Proteomes" id="UP000199328"/>
    </source>
</evidence>
<accession>A0A1G9ECJ0</accession>
<feature type="domain" description="PAS" evidence="11">
    <location>
        <begin position="502"/>
        <end position="574"/>
    </location>
</feature>
<dbReference type="SUPFAM" id="SSF55874">
    <property type="entry name" value="ATPase domain of HSP90 chaperone/DNA topoisomerase II/histidine kinase"/>
    <property type="match status" value="1"/>
</dbReference>
<dbReference type="GO" id="GO:0000155">
    <property type="term" value="F:phosphorelay sensor kinase activity"/>
    <property type="evidence" value="ECO:0007669"/>
    <property type="project" value="InterPro"/>
</dbReference>
<evidence type="ECO:0000256" key="8">
    <source>
        <dbReference type="SAM" id="MobiDB-lite"/>
    </source>
</evidence>
<dbReference type="PANTHER" id="PTHR43047">
    <property type="entry name" value="TWO-COMPONENT HISTIDINE PROTEIN KINASE"/>
    <property type="match status" value="1"/>
</dbReference>
<feature type="region of interest" description="Disordered" evidence="8">
    <location>
        <begin position="1328"/>
        <end position="1378"/>
    </location>
</feature>
<evidence type="ECO:0000259" key="10">
    <source>
        <dbReference type="PROSITE" id="PS50109"/>
    </source>
</evidence>
<evidence type="ECO:0000256" key="2">
    <source>
        <dbReference type="ARBA" id="ARBA00012438"/>
    </source>
</evidence>
<keyword evidence="5" id="KW-0418">Kinase</keyword>
<evidence type="ECO:0000313" key="13">
    <source>
        <dbReference type="EMBL" id="SDK73847.1"/>
    </source>
</evidence>
<dbReference type="InterPro" id="IPR004358">
    <property type="entry name" value="Sig_transdc_His_kin-like_C"/>
</dbReference>
<dbReference type="PROSITE" id="PS50112">
    <property type="entry name" value="PAS"/>
    <property type="match status" value="2"/>
</dbReference>
<keyword evidence="14" id="KW-1185">Reference proteome</keyword>
<feature type="domain" description="PAS" evidence="11">
    <location>
        <begin position="382"/>
        <end position="437"/>
    </location>
</feature>
<dbReference type="CDD" id="cd16922">
    <property type="entry name" value="HATPase_EvgS-ArcB-TorS-like"/>
    <property type="match status" value="1"/>
</dbReference>
<dbReference type="Pfam" id="PF00512">
    <property type="entry name" value="HisKA"/>
    <property type="match status" value="1"/>
</dbReference>
<dbReference type="SUPFAM" id="SSF53850">
    <property type="entry name" value="Periplasmic binding protein-like II"/>
    <property type="match status" value="1"/>
</dbReference>
<dbReference type="PANTHER" id="PTHR43047:SF72">
    <property type="entry name" value="OSMOSENSING HISTIDINE PROTEIN KINASE SLN1"/>
    <property type="match status" value="1"/>
</dbReference>
<sequence length="1378" mass="153046">MKHQWQPARAGHGFISIWGHVAGRLAFILLSACLMLLGGSPRPAAAMPEHDATMVVGVRAHLGVHDAIRRWQPTIDYLNEKIAGARFILKTYPTPESVIDGAAMGEFDFVITDPGSFVTMEVEHGVKSLLSLVVSWQGRPVRQFGSVIFTRRSDSHIVSLGDLRGRTLMAVAPDAFGGWLVAKEEFHEKGYTPEKHLKSILFAGGNQRNVVRAVQEGWVDAGVVRTGTLEQMAAEGRIDLSAFHVVAPRRVPGFPFLLSTDLYPEWVLAASPAAPEAYRAAVIDALRALPPDSRAAREGGYVGWTLPLDYWPVHVLFQELKAGPYTDYGEATLADALWENRYWLVGIAASVIGLIFALVMLARHERRLARANAELAGLRGTEIEFYRHVLQSHAIVTITDADDCIVYASDRFLEISGYSREEVIGRRHDFLRSGLHPPEFYEEIRRTVRRGETWTGEICNRRKDGSLWWVQTSIIPKMDPTGRIIGYASIRTDVTALKASQREMNLREFLDCVPGESYKFWAEDHRIFFANSLALKATGLSEGEIKGRTLYEFLSPCDAHRLRQLLEDMPLERGQTVEFECERRMPDGRRVPTRFHIHLLMPEGGAPCFLATLHDISGLSHARDQVEQLSATLDEFQEQIYMFWPENRRFFYVNRAAREWVGLPEEEIFRLTPADLEGGLSEEECDRLLRPMIEGRRHQAVFCRELRMKDGRLRTIEYDVKYVRPEGRRPRFVAVLRDVTARARAEREVRQLKSTLDLIDTEIYMFWPESYEFTYLNKKALRRIGWRETEWHGKHTYDNITEQQQALLEERCRKLIEGPERSMVFEYRDRHGTPLEIYLHLIEPEGEPPRFISVYRDISERKQAEKAKSQFLSTVSHELRTPLTSIKGSLGLLKAGLGSADPARVASMIDIAYANADRLHRLVDDILDWEKIEAGKMTYHMEECDLVEVLRDAVTHNEAYGRQHGVRFRLDAPRHPVMCRLDRDRIAQVLANLLSNAAKFSGDSDEVEVILELAPSGTEAVVRVRDHGIGIPEAAKATIFDRFTQADSSDVRKAGGTGLGLSISRAIVEAHGGTMDFESTEGVGTVFYFDLPLSIPAEAGDSPEKDAGKLTAEEDGPRVLVIESGTEMAMDLWLRLEQAGCRARVVTSAPAALEAMAADTFEAVVINAALAGGRSAALLRRVRRDSATKGCDVILYTPADGGADRDERLDTIVATTVARLQHGGAGNVAAQAAAAGATPGGKRRRALAIGDRHADPELVNSLARSGAEVIRVGALSQAGRRLEGALYDVVALDPSEAVFEWEKALEAFIGGAWPRVSVMVFAGRRSGGNQGPGGNSAGHAFSASARPEGKRKRSAGRDGPDTAKAAPAARNGAEAIKG</sequence>
<evidence type="ECO:0000259" key="11">
    <source>
        <dbReference type="PROSITE" id="PS50112"/>
    </source>
</evidence>
<feature type="domain" description="PAC" evidence="12">
    <location>
        <begin position="699"/>
        <end position="751"/>
    </location>
</feature>
<dbReference type="InterPro" id="IPR000014">
    <property type="entry name" value="PAS"/>
</dbReference>
<dbReference type="Gene3D" id="3.30.565.10">
    <property type="entry name" value="Histidine kinase-like ATPase, C-terminal domain"/>
    <property type="match status" value="1"/>
</dbReference>
<dbReference type="InterPro" id="IPR036890">
    <property type="entry name" value="HATPase_C_sf"/>
</dbReference>
<dbReference type="PRINTS" id="PR00344">
    <property type="entry name" value="BCTRLSENSOR"/>
</dbReference>
<keyword evidence="3" id="KW-0597">Phosphoprotein</keyword>
<dbReference type="Pfam" id="PF12974">
    <property type="entry name" value="Phosphonate-bd"/>
    <property type="match status" value="1"/>
</dbReference>
<dbReference type="Gene3D" id="3.40.190.10">
    <property type="entry name" value="Periplasmic binding protein-like II"/>
    <property type="match status" value="2"/>
</dbReference>
<evidence type="ECO:0000256" key="5">
    <source>
        <dbReference type="ARBA" id="ARBA00022777"/>
    </source>
</evidence>
<evidence type="ECO:0000256" key="7">
    <source>
        <dbReference type="ARBA" id="ARBA00023136"/>
    </source>
</evidence>
<keyword evidence="6" id="KW-0902">Two-component regulatory system</keyword>
<dbReference type="Pfam" id="PF08448">
    <property type="entry name" value="PAS_4"/>
    <property type="match status" value="2"/>
</dbReference>
<evidence type="ECO:0000259" key="12">
    <source>
        <dbReference type="PROSITE" id="PS50113"/>
    </source>
</evidence>